<dbReference type="PANTHER" id="PTHR43245:SF13">
    <property type="entry name" value="UDP-D-APIOSE_UDP-D-XYLOSE SYNTHASE 2"/>
    <property type="match status" value="1"/>
</dbReference>
<dbReference type="InterPro" id="IPR050177">
    <property type="entry name" value="Lipid_A_modif_metabolic_enz"/>
</dbReference>
<dbReference type="AlphaFoldDB" id="A0A414AYC3"/>
<dbReference type="Pfam" id="PF01370">
    <property type="entry name" value="Epimerase"/>
    <property type="match status" value="1"/>
</dbReference>
<protein>
    <submittedName>
        <fullName evidence="2">NAD-dependent epimerase/dehydratase family protein</fullName>
    </submittedName>
</protein>
<accession>A0A414AYC3</accession>
<dbReference type="Gene3D" id="3.40.50.720">
    <property type="entry name" value="NAD(P)-binding Rossmann-like Domain"/>
    <property type="match status" value="1"/>
</dbReference>
<proteinExistence type="predicted"/>
<dbReference type="Proteomes" id="UP000283975">
    <property type="component" value="Unassembled WGS sequence"/>
</dbReference>
<evidence type="ECO:0000313" key="3">
    <source>
        <dbReference type="Proteomes" id="UP000283975"/>
    </source>
</evidence>
<gene>
    <name evidence="2" type="ORF">DW839_05985</name>
</gene>
<organism evidence="2 3">
    <name type="scientific">Enterocloster bolteae</name>
    <dbReference type="NCBI Taxonomy" id="208479"/>
    <lineage>
        <taxon>Bacteria</taxon>
        <taxon>Bacillati</taxon>
        <taxon>Bacillota</taxon>
        <taxon>Clostridia</taxon>
        <taxon>Lachnospirales</taxon>
        <taxon>Lachnospiraceae</taxon>
        <taxon>Enterocloster</taxon>
    </lineage>
</organism>
<dbReference type="InterPro" id="IPR001509">
    <property type="entry name" value="Epimerase_deHydtase"/>
</dbReference>
<evidence type="ECO:0000259" key="1">
    <source>
        <dbReference type="Pfam" id="PF01370"/>
    </source>
</evidence>
<feature type="domain" description="NAD-dependent epimerase/dehydratase" evidence="1">
    <location>
        <begin position="3"/>
        <end position="231"/>
    </location>
</feature>
<comment type="caution">
    <text evidence="2">The sequence shown here is derived from an EMBL/GenBank/DDBJ whole genome shotgun (WGS) entry which is preliminary data.</text>
</comment>
<dbReference type="PANTHER" id="PTHR43245">
    <property type="entry name" value="BIFUNCTIONAL POLYMYXIN RESISTANCE PROTEIN ARNA"/>
    <property type="match status" value="1"/>
</dbReference>
<dbReference type="SUPFAM" id="SSF51735">
    <property type="entry name" value="NAD(P)-binding Rossmann-fold domains"/>
    <property type="match status" value="1"/>
</dbReference>
<name>A0A414AYC3_9FIRM</name>
<dbReference type="InterPro" id="IPR036291">
    <property type="entry name" value="NAD(P)-bd_dom_sf"/>
</dbReference>
<sequence>MRILILGGNGFIGKNLGAYLGALGYEVISFDIERRFHDNDKVTYVVGDFFDDNDLLPYLMSIDVVYHAISTINPGNSNVKYMQGYMYDFLQTVKLCDWSIKYGFKLIFLSSGGTVYGKQETMPIKEDTLALPINHYGNLKLCIENTMRTFNRQMHTNMIIARIANPYGPGQDYSKGVGFIDAVMKHSMHHEEIEIWGDGSIIRDYIYIDDVCGMLETLINYKGEEEVFNVGSGQGTSQKEILKVAKEIIPDIKTIYLPARPIDVSRIILDNQKIMSLYKKECITLEQGVKEYYCYLKKTTEEGGLSL</sequence>
<reference evidence="2 3" key="1">
    <citation type="submission" date="2018-08" db="EMBL/GenBank/DDBJ databases">
        <title>A genome reference for cultivated species of the human gut microbiota.</title>
        <authorList>
            <person name="Zou Y."/>
            <person name="Xue W."/>
            <person name="Luo G."/>
        </authorList>
    </citation>
    <scope>NUCLEOTIDE SEQUENCE [LARGE SCALE GENOMIC DNA]</scope>
    <source>
        <strain evidence="2 3">AM35-14</strain>
    </source>
</reference>
<evidence type="ECO:0000313" key="2">
    <source>
        <dbReference type="EMBL" id="RHC57266.1"/>
    </source>
</evidence>
<dbReference type="EMBL" id="QSHZ01000005">
    <property type="protein sequence ID" value="RHC57266.1"/>
    <property type="molecule type" value="Genomic_DNA"/>
</dbReference>